<dbReference type="GO" id="GO:0007165">
    <property type="term" value="P:signal transduction"/>
    <property type="evidence" value="ECO:0007669"/>
    <property type="project" value="InterPro"/>
</dbReference>
<dbReference type="Gene3D" id="2.40.50.180">
    <property type="entry name" value="CheA-289, Domain 4"/>
    <property type="match status" value="1"/>
</dbReference>
<dbReference type="RefSeq" id="WP_108602757.1">
    <property type="nucleotide sequence ID" value="NZ_CP026604.1"/>
</dbReference>
<evidence type="ECO:0000259" key="4">
    <source>
        <dbReference type="PROSITE" id="PS50851"/>
    </source>
</evidence>
<dbReference type="Proteomes" id="UP000244441">
    <property type="component" value="Chromosome"/>
</dbReference>
<feature type="domain" description="CheW-like" evidence="4">
    <location>
        <begin position="24"/>
        <end position="164"/>
    </location>
</feature>
<dbReference type="AlphaFoldDB" id="A0A2S0VR71"/>
<evidence type="ECO:0000313" key="6">
    <source>
        <dbReference type="Proteomes" id="UP000244441"/>
    </source>
</evidence>
<comment type="subcellular location">
    <subcellularLocation>
        <location evidence="1">Cytoplasm</location>
    </subcellularLocation>
</comment>
<dbReference type="PROSITE" id="PS50851">
    <property type="entry name" value="CHEW"/>
    <property type="match status" value="1"/>
</dbReference>
<dbReference type="Gene3D" id="2.30.30.40">
    <property type="entry name" value="SH3 Domains"/>
    <property type="match status" value="1"/>
</dbReference>
<dbReference type="GO" id="GO:0006935">
    <property type="term" value="P:chemotaxis"/>
    <property type="evidence" value="ECO:0007669"/>
    <property type="project" value="InterPro"/>
</dbReference>
<evidence type="ECO:0000256" key="2">
    <source>
        <dbReference type="ARBA" id="ARBA00021483"/>
    </source>
</evidence>
<evidence type="ECO:0000313" key="5">
    <source>
        <dbReference type="EMBL" id="AWB66699.1"/>
    </source>
</evidence>
<dbReference type="PANTHER" id="PTHR22617:SF45">
    <property type="entry name" value="CHEMOTAXIS PROTEIN CHEW"/>
    <property type="match status" value="1"/>
</dbReference>
<dbReference type="OrthoDB" id="9790406at2"/>
<protein>
    <recommendedName>
        <fullName evidence="2">Chemotaxis protein CheW</fullName>
    </recommendedName>
</protein>
<keyword evidence="6" id="KW-1185">Reference proteome</keyword>
<gene>
    <name evidence="5" type="ORF">C2869_09765</name>
</gene>
<dbReference type="KEGG" id="cate:C2869_09765"/>
<dbReference type="SUPFAM" id="SSF50341">
    <property type="entry name" value="CheW-like"/>
    <property type="match status" value="1"/>
</dbReference>
<proteinExistence type="predicted"/>
<dbReference type="SMART" id="SM00260">
    <property type="entry name" value="CheW"/>
    <property type="match status" value="1"/>
</dbReference>
<dbReference type="EMBL" id="CP026604">
    <property type="protein sequence ID" value="AWB66699.1"/>
    <property type="molecule type" value="Genomic_DNA"/>
</dbReference>
<evidence type="ECO:0000256" key="1">
    <source>
        <dbReference type="ARBA" id="ARBA00004496"/>
    </source>
</evidence>
<accession>A0A2S0VR71</accession>
<dbReference type="GO" id="GO:0005829">
    <property type="term" value="C:cytosol"/>
    <property type="evidence" value="ECO:0007669"/>
    <property type="project" value="TreeGrafter"/>
</dbReference>
<dbReference type="PANTHER" id="PTHR22617">
    <property type="entry name" value="CHEMOTAXIS SENSOR HISTIDINE KINASE-RELATED"/>
    <property type="match status" value="1"/>
</dbReference>
<keyword evidence="3" id="KW-0963">Cytoplasm</keyword>
<dbReference type="CDD" id="cd00732">
    <property type="entry name" value="CheW"/>
    <property type="match status" value="1"/>
</dbReference>
<sequence length="164" mass="18101">MNIEELNARLVESSEEGDEHIGDLLQYLTFIMNGEEYGVDILSVQEIRGWEKCTSIPNSPDYVRGVLNLRGTIVPVIDLRVRFGLANAEYSAVTVVIVLKLKQDDKDKIMGLVVDAVSDVHAISESQINVSPDLGDNQNSEFITGLGQVGDKMLILLDLNNILD</sequence>
<reference evidence="5 6" key="1">
    <citation type="submission" date="2018-01" db="EMBL/GenBank/DDBJ databases">
        <title>Genome sequence of a Cantenovulum-like bacteria.</title>
        <authorList>
            <person name="Tan W.R."/>
            <person name="Lau N.-S."/>
            <person name="Go F."/>
            <person name="Amirul A.-A.A."/>
        </authorList>
    </citation>
    <scope>NUCLEOTIDE SEQUENCE [LARGE SCALE GENOMIC DNA]</scope>
    <source>
        <strain evidence="5 6">CCB-QB4</strain>
    </source>
</reference>
<dbReference type="InterPro" id="IPR002545">
    <property type="entry name" value="CheW-lke_dom"/>
</dbReference>
<organism evidence="5 6">
    <name type="scientific">Saccharobesus litoralis</name>
    <dbReference type="NCBI Taxonomy" id="2172099"/>
    <lineage>
        <taxon>Bacteria</taxon>
        <taxon>Pseudomonadati</taxon>
        <taxon>Pseudomonadota</taxon>
        <taxon>Gammaproteobacteria</taxon>
        <taxon>Alteromonadales</taxon>
        <taxon>Alteromonadaceae</taxon>
        <taxon>Saccharobesus</taxon>
    </lineage>
</organism>
<evidence type="ECO:0000256" key="3">
    <source>
        <dbReference type="ARBA" id="ARBA00022490"/>
    </source>
</evidence>
<dbReference type="Pfam" id="PF01584">
    <property type="entry name" value="CheW"/>
    <property type="match status" value="1"/>
</dbReference>
<name>A0A2S0VR71_9ALTE</name>
<dbReference type="InterPro" id="IPR039315">
    <property type="entry name" value="CheW"/>
</dbReference>
<dbReference type="InterPro" id="IPR036061">
    <property type="entry name" value="CheW-like_dom_sf"/>
</dbReference>